<reference evidence="1" key="1">
    <citation type="submission" date="2013-04" db="EMBL/GenBank/DDBJ databases">
        <authorList>
            <person name="Qu J."/>
            <person name="Murali S.C."/>
            <person name="Bandaranaike D."/>
            <person name="Bellair M."/>
            <person name="Blankenburg K."/>
            <person name="Chao H."/>
            <person name="Dinh H."/>
            <person name="Doddapaneni H."/>
            <person name="Downs B."/>
            <person name="Dugan-Rocha S."/>
            <person name="Elkadiri S."/>
            <person name="Gnanaolivu R.D."/>
            <person name="Hernandez B."/>
            <person name="Javaid M."/>
            <person name="Jayaseelan J.C."/>
            <person name="Lee S."/>
            <person name="Li M."/>
            <person name="Ming W."/>
            <person name="Munidasa M."/>
            <person name="Muniz J."/>
            <person name="Nguyen L."/>
            <person name="Ongeri F."/>
            <person name="Osuji N."/>
            <person name="Pu L.-L."/>
            <person name="Puazo M."/>
            <person name="Qu C."/>
            <person name="Quiroz J."/>
            <person name="Raj R."/>
            <person name="Weissenberger G."/>
            <person name="Xin Y."/>
            <person name="Zou X."/>
            <person name="Han Y."/>
            <person name="Richards S."/>
            <person name="Worley K."/>
            <person name="Muzny D."/>
            <person name="Gibbs R."/>
        </authorList>
    </citation>
    <scope>NUCLEOTIDE SEQUENCE</scope>
    <source>
        <strain evidence="1">Sampled in the wild</strain>
    </source>
</reference>
<comment type="caution">
    <text evidence="1">The sequence shown here is derived from an EMBL/GenBank/DDBJ whole genome shotgun (WGS) entry which is preliminary data.</text>
</comment>
<dbReference type="EMBL" id="KZ312453">
    <property type="protein sequence ID" value="KAG8240458.1"/>
    <property type="molecule type" value="Genomic_DNA"/>
</dbReference>
<dbReference type="Proteomes" id="UP000792457">
    <property type="component" value="Unassembled WGS sequence"/>
</dbReference>
<protein>
    <submittedName>
        <fullName evidence="1">Uncharacterized protein</fullName>
    </submittedName>
</protein>
<dbReference type="AlphaFoldDB" id="A0A8K0KU92"/>
<gene>
    <name evidence="1" type="ORF">J437_LFUL018842</name>
</gene>
<name>A0A8K0KU92_LADFU</name>
<keyword evidence="2" id="KW-1185">Reference proteome</keyword>
<evidence type="ECO:0000313" key="2">
    <source>
        <dbReference type="Proteomes" id="UP000792457"/>
    </source>
</evidence>
<sequence length="112" mass="12786">MGSIVDSSLGVPPCESSLCAVEEVPLVTHLKRFWELEESTVRVAPNPEEIKCEELFVKTHRRNDSGRYIVSLPFRSELPSLGESYSQAAKRFINLERKLLQRPRLKVSIVNF</sequence>
<accession>A0A8K0KU92</accession>
<reference evidence="1" key="2">
    <citation type="submission" date="2017-10" db="EMBL/GenBank/DDBJ databases">
        <title>Ladona fulva Genome sequencing and assembly.</title>
        <authorList>
            <person name="Murali S."/>
            <person name="Richards S."/>
            <person name="Bandaranaike D."/>
            <person name="Bellair M."/>
            <person name="Blankenburg K."/>
            <person name="Chao H."/>
            <person name="Dinh H."/>
            <person name="Doddapaneni H."/>
            <person name="Dugan-Rocha S."/>
            <person name="Elkadiri S."/>
            <person name="Gnanaolivu R."/>
            <person name="Hernandez B."/>
            <person name="Skinner E."/>
            <person name="Javaid M."/>
            <person name="Lee S."/>
            <person name="Li M."/>
            <person name="Ming W."/>
            <person name="Munidasa M."/>
            <person name="Muniz J."/>
            <person name="Nguyen L."/>
            <person name="Hughes D."/>
            <person name="Osuji N."/>
            <person name="Pu L.-L."/>
            <person name="Puazo M."/>
            <person name="Qu C."/>
            <person name="Quiroz J."/>
            <person name="Raj R."/>
            <person name="Weissenberger G."/>
            <person name="Xin Y."/>
            <person name="Zou X."/>
            <person name="Han Y."/>
            <person name="Worley K."/>
            <person name="Muzny D."/>
            <person name="Gibbs R."/>
        </authorList>
    </citation>
    <scope>NUCLEOTIDE SEQUENCE</scope>
    <source>
        <strain evidence="1">Sampled in the wild</strain>
    </source>
</reference>
<dbReference type="OrthoDB" id="8034802at2759"/>
<evidence type="ECO:0000313" key="1">
    <source>
        <dbReference type="EMBL" id="KAG8240458.1"/>
    </source>
</evidence>
<organism evidence="1 2">
    <name type="scientific">Ladona fulva</name>
    <name type="common">Scarce chaser dragonfly</name>
    <name type="synonym">Libellula fulva</name>
    <dbReference type="NCBI Taxonomy" id="123851"/>
    <lineage>
        <taxon>Eukaryota</taxon>
        <taxon>Metazoa</taxon>
        <taxon>Ecdysozoa</taxon>
        <taxon>Arthropoda</taxon>
        <taxon>Hexapoda</taxon>
        <taxon>Insecta</taxon>
        <taxon>Pterygota</taxon>
        <taxon>Palaeoptera</taxon>
        <taxon>Odonata</taxon>
        <taxon>Epiprocta</taxon>
        <taxon>Anisoptera</taxon>
        <taxon>Libelluloidea</taxon>
        <taxon>Libellulidae</taxon>
        <taxon>Ladona</taxon>
    </lineage>
</organism>
<proteinExistence type="predicted"/>